<name>A0ABP7FXI9_9ACTN</name>
<dbReference type="Pfam" id="PF03259">
    <property type="entry name" value="Robl_LC7"/>
    <property type="match status" value="1"/>
</dbReference>
<accession>A0ABP7FXI9</accession>
<organism evidence="2 3">
    <name type="scientific">Streptomyces tremellae</name>
    <dbReference type="NCBI Taxonomy" id="1124239"/>
    <lineage>
        <taxon>Bacteria</taxon>
        <taxon>Bacillati</taxon>
        <taxon>Actinomycetota</taxon>
        <taxon>Actinomycetes</taxon>
        <taxon>Kitasatosporales</taxon>
        <taxon>Streptomycetaceae</taxon>
        <taxon>Streptomyces</taxon>
    </lineage>
</organism>
<dbReference type="InterPro" id="IPR053141">
    <property type="entry name" value="Mycobact_SerProt_Inhib_Rv3364c"/>
</dbReference>
<dbReference type="RefSeq" id="WP_345651551.1">
    <property type="nucleotide sequence ID" value="NZ_BAABEP010000043.1"/>
</dbReference>
<dbReference type="SMART" id="SM00960">
    <property type="entry name" value="Robl_LC7"/>
    <property type="match status" value="1"/>
</dbReference>
<dbReference type="InterPro" id="IPR004942">
    <property type="entry name" value="Roadblock/LAMTOR2_dom"/>
</dbReference>
<sequence>MNKRIESWVLEPLLDVQHTDFACVFSADGLLMGKTENVARDDADRFAAGATGLQALSRSVGTAANEGAAWLQTVVETTDGYVLLVAAGEGAYLGVQTGRDVDLERLTFKVQQLVQSINSYLSAAPREDVGLPS</sequence>
<dbReference type="Gene3D" id="3.30.450.30">
    <property type="entry name" value="Dynein light chain 2a, cytoplasmic"/>
    <property type="match status" value="1"/>
</dbReference>
<evidence type="ECO:0000259" key="1">
    <source>
        <dbReference type="SMART" id="SM00960"/>
    </source>
</evidence>
<dbReference type="SUPFAM" id="SSF103196">
    <property type="entry name" value="Roadblock/LC7 domain"/>
    <property type="match status" value="1"/>
</dbReference>
<gene>
    <name evidence="2" type="ORF">GCM10023082_49140</name>
</gene>
<comment type="caution">
    <text evidence="2">The sequence shown here is derived from an EMBL/GenBank/DDBJ whole genome shotgun (WGS) entry which is preliminary data.</text>
</comment>
<dbReference type="Proteomes" id="UP001499884">
    <property type="component" value="Unassembled WGS sequence"/>
</dbReference>
<dbReference type="EMBL" id="BAABEP010000043">
    <property type="protein sequence ID" value="GAA3746794.1"/>
    <property type="molecule type" value="Genomic_DNA"/>
</dbReference>
<evidence type="ECO:0000313" key="2">
    <source>
        <dbReference type="EMBL" id="GAA3746794.1"/>
    </source>
</evidence>
<evidence type="ECO:0000313" key="3">
    <source>
        <dbReference type="Proteomes" id="UP001499884"/>
    </source>
</evidence>
<feature type="domain" description="Roadblock/LAMTOR2" evidence="1">
    <location>
        <begin position="7"/>
        <end position="97"/>
    </location>
</feature>
<proteinExistence type="predicted"/>
<keyword evidence="3" id="KW-1185">Reference proteome</keyword>
<dbReference type="PANTHER" id="PTHR36222">
    <property type="entry name" value="SERINE PROTEASE INHIBITOR RV3364C"/>
    <property type="match status" value="1"/>
</dbReference>
<reference evidence="3" key="1">
    <citation type="journal article" date="2019" name="Int. J. Syst. Evol. Microbiol.">
        <title>The Global Catalogue of Microorganisms (GCM) 10K type strain sequencing project: providing services to taxonomists for standard genome sequencing and annotation.</title>
        <authorList>
            <consortium name="The Broad Institute Genomics Platform"/>
            <consortium name="The Broad Institute Genome Sequencing Center for Infectious Disease"/>
            <person name="Wu L."/>
            <person name="Ma J."/>
        </authorList>
    </citation>
    <scope>NUCLEOTIDE SEQUENCE [LARGE SCALE GENOMIC DNA]</scope>
    <source>
        <strain evidence="3">JCM 30846</strain>
    </source>
</reference>
<protein>
    <submittedName>
        <fullName evidence="2">Roadblock/LC7 domain-containing protein</fullName>
    </submittedName>
</protein>
<dbReference type="PANTHER" id="PTHR36222:SF1">
    <property type="entry name" value="SERINE PROTEASE INHIBITOR RV3364C"/>
    <property type="match status" value="1"/>
</dbReference>